<dbReference type="Pfam" id="PF06259">
    <property type="entry name" value="Abhydrolase_8"/>
    <property type="match status" value="2"/>
</dbReference>
<accession>A0ABS4T3G0</accession>
<evidence type="ECO:0000259" key="1">
    <source>
        <dbReference type="Pfam" id="PF06259"/>
    </source>
</evidence>
<name>A0ABS4T3G0_9MICC</name>
<dbReference type="EMBL" id="JAGINX010000001">
    <property type="protein sequence ID" value="MBP2318997.1"/>
    <property type="molecule type" value="Genomic_DNA"/>
</dbReference>
<feature type="domain" description="DUF1023" evidence="1">
    <location>
        <begin position="382"/>
        <end position="440"/>
    </location>
</feature>
<gene>
    <name evidence="2" type="ORF">JOF45_002016</name>
</gene>
<protein>
    <submittedName>
        <fullName evidence="2">Gas vesicle protein</fullName>
    </submittedName>
</protein>
<dbReference type="InterPro" id="IPR029058">
    <property type="entry name" value="AB_hydrolase_fold"/>
</dbReference>
<evidence type="ECO:0000313" key="3">
    <source>
        <dbReference type="Proteomes" id="UP001519331"/>
    </source>
</evidence>
<evidence type="ECO:0000313" key="2">
    <source>
        <dbReference type="EMBL" id="MBP2318997.1"/>
    </source>
</evidence>
<dbReference type="RefSeq" id="WP_210049526.1">
    <property type="nucleotide sequence ID" value="NZ_JAGINX010000001.1"/>
</dbReference>
<comment type="caution">
    <text evidence="2">The sequence shown here is derived from an EMBL/GenBank/DDBJ whole genome shotgun (WGS) entry which is preliminary data.</text>
</comment>
<dbReference type="Proteomes" id="UP001519331">
    <property type="component" value="Unassembled WGS sequence"/>
</dbReference>
<dbReference type="InterPro" id="IPR010427">
    <property type="entry name" value="DUF1023"/>
</dbReference>
<reference evidence="2 3" key="1">
    <citation type="submission" date="2021-03" db="EMBL/GenBank/DDBJ databases">
        <title>Sequencing the genomes of 1000 actinobacteria strains.</title>
        <authorList>
            <person name="Klenk H.-P."/>
        </authorList>
    </citation>
    <scope>NUCLEOTIDE SEQUENCE [LARGE SCALE GENOMIC DNA]</scope>
    <source>
        <strain evidence="2 3">DSM 12544</strain>
    </source>
</reference>
<dbReference type="SUPFAM" id="SSF53474">
    <property type="entry name" value="alpha/beta-Hydrolases"/>
    <property type="match status" value="1"/>
</dbReference>
<feature type="domain" description="DUF1023" evidence="1">
    <location>
        <begin position="521"/>
        <end position="570"/>
    </location>
</feature>
<organism evidence="2 3">
    <name type="scientific">Nesterenkonia lacusekhoensis</name>
    <dbReference type="NCBI Taxonomy" id="150832"/>
    <lineage>
        <taxon>Bacteria</taxon>
        <taxon>Bacillati</taxon>
        <taxon>Actinomycetota</taxon>
        <taxon>Actinomycetes</taxon>
        <taxon>Micrococcales</taxon>
        <taxon>Micrococcaceae</taxon>
        <taxon>Nesterenkonia</taxon>
    </lineage>
</organism>
<sequence>MHDAGAPTLSILTPIEVDVPWDELDSSASGLKTNSSDVEASMSDVGTSWGGLQAAYKQPASQETVWSAMDEVPGVVQDWADTMDSAGNIIQDFVTEGRPLQETAESLRTQAWLLEARLAISRIDIFGLISDDETDEDSQLRQDINQHNQDVLNFNSDWRSLENRISGRLVALHGASGRDWEIPRVYADGSARPGAPGGGFADSFDLGQIALAAGDSPSEAVEEAEELYGDAMAEGATGEDQQQFLDQIADMSAEEIEEFAERNEDANLHNLPAPSSEADLQEWPDGAYGVAWWDGMSEAQQAALIASLPLITGNVQGVPSRKRNEANLNALDKIRESGVHDEYAENLESIEDAALEQEGQGERFLLSLDVGTPHESRQPLAEISIGNPDVHTEVTYSTPGMNSGTHNMDTETDNAQRMYDNTSNQAVVAWMGYEPPTTDETIPESVQEDFMDSEGNVDWENITWEDIQNLQEHLEDAHDGLMSQDGSVMNDVRADEGGYRFAYAIDSRIDSKEARAEHMDTNVESEIDVNIVAHSYGTNMTAHALTRTDHDVDSVVFMGSSGIPEDVASSADELNIAMTGQGEPALFVAEAADDEWAHLGQGQPFGIPLDNLLNTPRIDPTDDSFGGYVFTADVPDQLFGGFLQDPPEYESVTGHSRYYGDGEDMGYLEEDTLAFETIRLILDGEWDSVEFESVPQ</sequence>
<proteinExistence type="predicted"/>
<keyword evidence="3" id="KW-1185">Reference proteome</keyword>